<dbReference type="EMBL" id="CP043046">
    <property type="protein sequence ID" value="QEI07490.1"/>
    <property type="molecule type" value="Genomic_DNA"/>
</dbReference>
<accession>A0A5C0B2S5</accession>
<feature type="compositionally biased region" description="Low complexity" evidence="1">
    <location>
        <begin position="1"/>
        <end position="20"/>
    </location>
</feature>
<dbReference type="AlphaFoldDB" id="A0A5C0B2S5"/>
<dbReference type="Proteomes" id="UP000325161">
    <property type="component" value="Chromosome"/>
</dbReference>
<keyword evidence="3" id="KW-1185">Reference proteome</keyword>
<dbReference type="RefSeq" id="WP_148816537.1">
    <property type="nucleotide sequence ID" value="NZ_CP043046.1"/>
</dbReference>
<evidence type="ECO:0000313" key="3">
    <source>
        <dbReference type="Proteomes" id="UP000325161"/>
    </source>
</evidence>
<gene>
    <name evidence="2" type="ORF">FXN63_17825</name>
</gene>
<feature type="compositionally biased region" description="Polar residues" evidence="1">
    <location>
        <begin position="44"/>
        <end position="58"/>
    </location>
</feature>
<dbReference type="KEGG" id="pacr:FXN63_17825"/>
<evidence type="ECO:0000256" key="1">
    <source>
        <dbReference type="SAM" id="MobiDB-lite"/>
    </source>
</evidence>
<evidence type="ECO:0000313" key="2">
    <source>
        <dbReference type="EMBL" id="QEI07490.1"/>
    </source>
</evidence>
<organism evidence="2 3">
    <name type="scientific">Pigmentiphaga aceris</name>
    <dbReference type="NCBI Taxonomy" id="1940612"/>
    <lineage>
        <taxon>Bacteria</taxon>
        <taxon>Pseudomonadati</taxon>
        <taxon>Pseudomonadota</taxon>
        <taxon>Betaproteobacteria</taxon>
        <taxon>Burkholderiales</taxon>
        <taxon>Alcaligenaceae</taxon>
        <taxon>Pigmentiphaga</taxon>
    </lineage>
</organism>
<protein>
    <submittedName>
        <fullName evidence="2">Uncharacterized protein</fullName>
    </submittedName>
</protein>
<feature type="compositionally biased region" description="Basic and acidic residues" evidence="1">
    <location>
        <begin position="22"/>
        <end position="43"/>
    </location>
</feature>
<sequence length="67" mass="7382">MTQKKPTKTEQPGQQQQAQADDVSRDEQRSHGSEQNRSKKDGHTSQIGTGADQQSGRNHGQGARRPN</sequence>
<reference evidence="2 3" key="1">
    <citation type="submission" date="2019-08" db="EMBL/GenBank/DDBJ databases">
        <title>Amphibian skin-associated Pigmentiphaga: genome sequence and occurrence across geography and hosts.</title>
        <authorList>
            <person name="Bletz M.C."/>
            <person name="Bunk B."/>
            <person name="Sproeer C."/>
            <person name="Biwer P."/>
            <person name="Reiter S."/>
            <person name="Rabemananjara F.C.E."/>
            <person name="Schulz S."/>
            <person name="Overmann J."/>
            <person name="Vences M."/>
        </authorList>
    </citation>
    <scope>NUCLEOTIDE SEQUENCE [LARGE SCALE GENOMIC DNA]</scope>
    <source>
        <strain evidence="2 3">Mada1488</strain>
    </source>
</reference>
<feature type="region of interest" description="Disordered" evidence="1">
    <location>
        <begin position="1"/>
        <end position="67"/>
    </location>
</feature>
<name>A0A5C0B2S5_9BURK</name>
<dbReference type="OrthoDB" id="8637719at2"/>
<proteinExistence type="predicted"/>